<dbReference type="GO" id="GO:0004222">
    <property type="term" value="F:metalloendopeptidase activity"/>
    <property type="evidence" value="ECO:0007669"/>
    <property type="project" value="InterPro"/>
</dbReference>
<dbReference type="Pfam" id="PF01435">
    <property type="entry name" value="Peptidase_M48"/>
    <property type="match status" value="1"/>
</dbReference>
<feature type="compositionally biased region" description="Low complexity" evidence="7">
    <location>
        <begin position="460"/>
        <end position="469"/>
    </location>
</feature>
<evidence type="ECO:0000256" key="8">
    <source>
        <dbReference type="SAM" id="Phobius"/>
    </source>
</evidence>
<dbReference type="AlphaFoldDB" id="A0AB39RA17"/>
<feature type="domain" description="Peptidase M48" evidence="9">
    <location>
        <begin position="126"/>
        <end position="282"/>
    </location>
</feature>
<sequence>MLLLFIVQVPSLIGHAFWVGSGLEQFDGARLGRFVTAMFSLVQFLPLFFLLAAVLAIFAPRMRCHFVERRYGLLPPDHPLMAPAAGPPPAPGEVSQPHFHDRMTAFLNEHAPGTRLRLSTQSGLSARVYPSSWRGIRVGVFAPLVHLWETDVEAARAVLLHELGHLRRGEQHVAGLGSPFTALVRVWPYVLAGFVVLPVTLLFVTGNATARLTLAEVVLVLCSVPKVLLLVVAALWAAELGADRWAAEAAGPDTLVRALRRLAEGDHGGLARLYHPPVGVRIWFATRGETGGAQLLLTLLWPVALLAQLLLAMLGAVPAYVLLGASRDRATREVLALAHDTLTTDPAWWATLAVVLVWPLAATVRSSAGGRRAPAFSLSSRVYTTAVLFPAVVLLVGLLPLASRPTGDVFADAGDGRATASTGGPSEGGDGADGTSTACPSRSAPADPTRPPGLPSFTRGGLPTASGGSAPPPADGPRTLRTLSVTSVEVLSGSKAQAQDLVDPLRGARWTLHGDGSLSADVDSVPVLRGTGVSDTTRWLTGQRTVRTDVSATTTWMEARLVVGTNRPPRLDLIRAATQVMRAVVNCREFTSTSSTAQRLSLTLGDQS</sequence>
<feature type="transmembrane region" description="Helical" evidence="8">
    <location>
        <begin position="380"/>
        <end position="402"/>
    </location>
</feature>
<evidence type="ECO:0000256" key="3">
    <source>
        <dbReference type="ARBA" id="ARBA00022723"/>
    </source>
</evidence>
<dbReference type="RefSeq" id="WP_369243849.1">
    <property type="nucleotide sequence ID" value="NZ_CP163443.1"/>
</dbReference>
<keyword evidence="5" id="KW-0862">Zinc</keyword>
<evidence type="ECO:0000256" key="6">
    <source>
        <dbReference type="ARBA" id="ARBA00023049"/>
    </source>
</evidence>
<organism evidence="10">
    <name type="scientific">Streptomyces sp. R41</name>
    <dbReference type="NCBI Taxonomy" id="3238632"/>
    <lineage>
        <taxon>Bacteria</taxon>
        <taxon>Bacillati</taxon>
        <taxon>Actinomycetota</taxon>
        <taxon>Actinomycetes</taxon>
        <taxon>Kitasatosporales</taxon>
        <taxon>Streptomycetaceae</taxon>
        <taxon>Streptomyces</taxon>
    </lineage>
</organism>
<gene>
    <name evidence="10" type="ORF">AB5J53_01610</name>
</gene>
<feature type="transmembrane region" description="Helical" evidence="8">
    <location>
        <begin position="217"/>
        <end position="238"/>
    </location>
</feature>
<dbReference type="InterPro" id="IPR001915">
    <property type="entry name" value="Peptidase_M48"/>
</dbReference>
<proteinExistence type="predicted"/>
<keyword evidence="8" id="KW-0812">Transmembrane</keyword>
<feature type="region of interest" description="Disordered" evidence="7">
    <location>
        <begin position="411"/>
        <end position="480"/>
    </location>
</feature>
<evidence type="ECO:0000256" key="1">
    <source>
        <dbReference type="ARBA" id="ARBA00001947"/>
    </source>
</evidence>
<protein>
    <submittedName>
        <fullName evidence="10">M48 family metalloprotease</fullName>
        <ecNumber evidence="10">3.4.24.-</ecNumber>
    </submittedName>
</protein>
<keyword evidence="6 10" id="KW-0482">Metalloprotease</keyword>
<accession>A0AB39RA17</accession>
<feature type="transmembrane region" description="Helical" evidence="8">
    <location>
        <begin position="295"/>
        <end position="323"/>
    </location>
</feature>
<keyword evidence="3" id="KW-0479">Metal-binding</keyword>
<evidence type="ECO:0000256" key="7">
    <source>
        <dbReference type="SAM" id="MobiDB-lite"/>
    </source>
</evidence>
<evidence type="ECO:0000256" key="4">
    <source>
        <dbReference type="ARBA" id="ARBA00022801"/>
    </source>
</evidence>
<evidence type="ECO:0000313" key="10">
    <source>
        <dbReference type="EMBL" id="XDQ50498.1"/>
    </source>
</evidence>
<feature type="transmembrane region" description="Helical" evidence="8">
    <location>
        <begin position="186"/>
        <end position="205"/>
    </location>
</feature>
<dbReference type="GO" id="GO:0046872">
    <property type="term" value="F:metal ion binding"/>
    <property type="evidence" value="ECO:0007669"/>
    <property type="project" value="UniProtKB-KW"/>
</dbReference>
<evidence type="ECO:0000256" key="2">
    <source>
        <dbReference type="ARBA" id="ARBA00022670"/>
    </source>
</evidence>
<dbReference type="EMBL" id="CP163443">
    <property type="protein sequence ID" value="XDQ50498.1"/>
    <property type="molecule type" value="Genomic_DNA"/>
</dbReference>
<keyword evidence="8" id="KW-0472">Membrane</keyword>
<evidence type="ECO:0000256" key="5">
    <source>
        <dbReference type="ARBA" id="ARBA00022833"/>
    </source>
</evidence>
<name>A0AB39RA17_9ACTN</name>
<feature type="transmembrane region" description="Helical" evidence="8">
    <location>
        <begin position="40"/>
        <end position="60"/>
    </location>
</feature>
<keyword evidence="2" id="KW-0645">Protease</keyword>
<evidence type="ECO:0000259" key="9">
    <source>
        <dbReference type="Pfam" id="PF01435"/>
    </source>
</evidence>
<keyword evidence="4 10" id="KW-0378">Hydrolase</keyword>
<dbReference type="EC" id="3.4.24.-" evidence="10"/>
<keyword evidence="8" id="KW-1133">Transmembrane helix</keyword>
<feature type="transmembrane region" description="Helical" evidence="8">
    <location>
        <begin position="347"/>
        <end position="368"/>
    </location>
</feature>
<dbReference type="GO" id="GO:0006508">
    <property type="term" value="P:proteolysis"/>
    <property type="evidence" value="ECO:0007669"/>
    <property type="project" value="UniProtKB-KW"/>
</dbReference>
<comment type="cofactor">
    <cofactor evidence="1">
        <name>Zn(2+)</name>
        <dbReference type="ChEBI" id="CHEBI:29105"/>
    </cofactor>
</comment>
<reference evidence="10" key="1">
    <citation type="submission" date="2024-07" db="EMBL/GenBank/DDBJ databases">
        <authorList>
            <person name="Yu S.T."/>
        </authorList>
    </citation>
    <scope>NUCLEOTIDE SEQUENCE</scope>
    <source>
        <strain evidence="10">R41</strain>
    </source>
</reference>